<dbReference type="PANTHER" id="PTHR43727:SF2">
    <property type="entry name" value="GROUP IV DECARBOXYLASE"/>
    <property type="match status" value="1"/>
</dbReference>
<comment type="catalytic activity">
    <reaction evidence="7 12 14">
        <text>meso-2,6-diaminopimelate + H(+) = L-lysine + CO2</text>
        <dbReference type="Rhea" id="RHEA:15101"/>
        <dbReference type="ChEBI" id="CHEBI:15378"/>
        <dbReference type="ChEBI" id="CHEBI:16526"/>
        <dbReference type="ChEBI" id="CHEBI:32551"/>
        <dbReference type="ChEBI" id="CHEBI:57791"/>
        <dbReference type="EC" id="4.1.1.20"/>
    </reaction>
</comment>
<feature type="binding site" evidence="12">
    <location>
        <position position="293"/>
    </location>
    <ligand>
        <name>substrate</name>
    </ligand>
</feature>
<dbReference type="InterPro" id="IPR009006">
    <property type="entry name" value="Ala_racemase/Decarboxylase_C"/>
</dbReference>
<protein>
    <recommendedName>
        <fullName evidence="11 12">Diaminopimelate decarboxylase</fullName>
        <shortName evidence="12">DAP decarboxylase</shortName>
        <shortName evidence="12">DAPDC</shortName>
        <ecNumber evidence="10 12">4.1.1.20</ecNumber>
    </recommendedName>
</protein>
<accession>A0A841KYN1</accession>
<feature type="domain" description="Orn/DAP/Arg decarboxylase 2 C-terminal" evidence="15">
    <location>
        <begin position="37"/>
        <end position="388"/>
    </location>
</feature>
<sequence>MRLFGTMKINEVGTLEVGGCSTVALAEEYGTPLYVMDEALIRENCRKYKNAFVMEGVDTQVIYASKAFLNMAMCALIREEGLGLDVVSGGELFTAMKAGFPMNSVYFHGNNKTEDELVMALEYGVGTVIVDNPHELQLLDDLAKEKKRKINILFRVNPGIEAHTHAFIQTAHHDSKFGESIYDRKIYDMLAFALASEYLQMQGFHCHIGSQIFDEKSFYGAAKVMIAFLQQVKEVTGYETAVLNIGGGFGVYYADGDEPVDVEVCLPNMLEMITMDCIEAGIRVPKVMIEPGRAIVGNAGCTLYKTGAVKDTYGGKKYVFVNGGMTDNPRTALYDAVYEAVIANKMKDTDKEKVTVAGKCCESGDILIHHIELPKVQRGDLLCVASTGAYNYTMASNYNRIPKPAVVLVKDGRARLIVKRETYDDIIRNDLAY</sequence>
<proteinExistence type="inferred from homology"/>
<evidence type="ECO:0000256" key="13">
    <source>
        <dbReference type="PIRSR" id="PIRSR600183-50"/>
    </source>
</evidence>
<keyword evidence="6 12" id="KW-0456">Lyase</keyword>
<dbReference type="GO" id="GO:0009089">
    <property type="term" value="P:lysine biosynthetic process via diaminopimelate"/>
    <property type="evidence" value="ECO:0007669"/>
    <property type="project" value="UniProtKB-UniRule"/>
</dbReference>
<dbReference type="InterPro" id="IPR029066">
    <property type="entry name" value="PLP-binding_barrel"/>
</dbReference>
<dbReference type="SUPFAM" id="SSF51419">
    <property type="entry name" value="PLP-binding barrel"/>
    <property type="match status" value="1"/>
</dbReference>
<feature type="binding site" evidence="12">
    <location>
        <begin position="290"/>
        <end position="293"/>
    </location>
    <ligand>
        <name>pyridoxal 5'-phosphate</name>
        <dbReference type="ChEBI" id="CHEBI:597326"/>
    </ligand>
</feature>
<dbReference type="InterPro" id="IPR022643">
    <property type="entry name" value="De-COase2_C"/>
</dbReference>
<feature type="binding site" evidence="12">
    <location>
        <position position="334"/>
    </location>
    <ligand>
        <name>substrate</name>
    </ligand>
</feature>
<comment type="cofactor">
    <cofactor evidence="1 12 13 14">
        <name>pyridoxal 5'-phosphate</name>
        <dbReference type="ChEBI" id="CHEBI:597326"/>
    </cofactor>
</comment>
<keyword evidence="18" id="KW-1185">Reference proteome</keyword>
<dbReference type="Gene3D" id="2.40.37.10">
    <property type="entry name" value="Lyase, Ornithine Decarboxylase, Chain A, domain 1"/>
    <property type="match status" value="1"/>
</dbReference>
<feature type="binding site" evidence="12">
    <location>
        <position position="362"/>
    </location>
    <ligand>
        <name>substrate</name>
    </ligand>
</feature>
<evidence type="ECO:0000256" key="1">
    <source>
        <dbReference type="ARBA" id="ARBA00001933"/>
    </source>
</evidence>
<feature type="active site" description="Proton donor" evidence="13">
    <location>
        <position position="361"/>
    </location>
</feature>
<dbReference type="FunFam" id="2.40.37.10:FF:000003">
    <property type="entry name" value="Diaminopimelate decarboxylase"/>
    <property type="match status" value="1"/>
</dbReference>
<reference evidence="17 18" key="1">
    <citation type="submission" date="2020-08" db="EMBL/GenBank/DDBJ databases">
        <title>Genomic Encyclopedia of Type Strains, Phase IV (KMG-IV): sequencing the most valuable type-strain genomes for metagenomic binning, comparative biology and taxonomic classification.</title>
        <authorList>
            <person name="Goeker M."/>
        </authorList>
    </citation>
    <scope>NUCLEOTIDE SEQUENCE [LARGE SCALE GENOMIC DNA]</scope>
    <source>
        <strain evidence="17 18">DSM 103526</strain>
    </source>
</reference>
<feature type="binding site" evidence="12">
    <location>
        <position position="390"/>
    </location>
    <ligand>
        <name>substrate</name>
    </ligand>
</feature>
<keyword evidence="2 12" id="KW-0028">Amino-acid biosynthesis</keyword>
<evidence type="ECO:0000256" key="3">
    <source>
        <dbReference type="ARBA" id="ARBA00022793"/>
    </source>
</evidence>
<evidence type="ECO:0000313" key="17">
    <source>
        <dbReference type="EMBL" id="MBB6218443.1"/>
    </source>
</evidence>
<dbReference type="UniPathway" id="UPA00034">
    <property type="reaction ID" value="UER00027"/>
</dbReference>
<feature type="domain" description="Orn/DAP/Arg decarboxylase 2 N-terminal" evidence="16">
    <location>
        <begin position="40"/>
        <end position="297"/>
    </location>
</feature>
<evidence type="ECO:0000256" key="12">
    <source>
        <dbReference type="HAMAP-Rule" id="MF_02120"/>
    </source>
</evidence>
<dbReference type="InterPro" id="IPR000183">
    <property type="entry name" value="Orn/DAP/Arg_de-COase"/>
</dbReference>
<dbReference type="PANTHER" id="PTHR43727">
    <property type="entry name" value="DIAMINOPIMELATE DECARBOXYLASE"/>
    <property type="match status" value="1"/>
</dbReference>
<name>A0A841KYN1_9FIRM</name>
<dbReference type="Gene3D" id="3.20.20.10">
    <property type="entry name" value="Alanine racemase"/>
    <property type="match status" value="1"/>
</dbReference>
<evidence type="ECO:0000259" key="15">
    <source>
        <dbReference type="Pfam" id="PF00278"/>
    </source>
</evidence>
<feature type="binding site" evidence="12">
    <location>
        <position position="390"/>
    </location>
    <ligand>
        <name>pyridoxal 5'-phosphate</name>
        <dbReference type="ChEBI" id="CHEBI:597326"/>
    </ligand>
</feature>
<evidence type="ECO:0000256" key="6">
    <source>
        <dbReference type="ARBA" id="ARBA00023239"/>
    </source>
</evidence>
<comment type="function">
    <text evidence="12">Specifically catalyzes the decarboxylation of meso-diaminopimelate (meso-DAP) to L-lysine.</text>
</comment>
<feature type="binding site" evidence="12">
    <location>
        <position position="330"/>
    </location>
    <ligand>
        <name>substrate</name>
    </ligand>
</feature>
<comment type="subunit">
    <text evidence="12">Homodimer.</text>
</comment>
<evidence type="ECO:0000256" key="5">
    <source>
        <dbReference type="ARBA" id="ARBA00023154"/>
    </source>
</evidence>
<organism evidence="17 18">
    <name type="scientific">Anaerosolibacter carboniphilus</name>
    <dbReference type="NCBI Taxonomy" id="1417629"/>
    <lineage>
        <taxon>Bacteria</taxon>
        <taxon>Bacillati</taxon>
        <taxon>Bacillota</taxon>
        <taxon>Clostridia</taxon>
        <taxon>Peptostreptococcales</taxon>
        <taxon>Thermotaleaceae</taxon>
        <taxon>Anaerosolibacter</taxon>
    </lineage>
</organism>
<dbReference type="GO" id="GO:0030170">
    <property type="term" value="F:pyridoxal phosphate binding"/>
    <property type="evidence" value="ECO:0007669"/>
    <property type="project" value="UniProtKB-UniRule"/>
</dbReference>
<evidence type="ECO:0000256" key="8">
    <source>
        <dbReference type="ARBA" id="ARBA00060643"/>
    </source>
</evidence>
<dbReference type="HAMAP" id="MF_02120">
    <property type="entry name" value="LysA"/>
    <property type="match status" value="1"/>
</dbReference>
<dbReference type="AlphaFoldDB" id="A0A841KYN1"/>
<feature type="modified residue" description="N6-(pyridoxal phosphate)lysine" evidence="12 13">
    <location>
        <position position="66"/>
    </location>
</feature>
<gene>
    <name evidence="12" type="primary">lysA</name>
    <name evidence="17" type="ORF">HNQ80_004607</name>
</gene>
<evidence type="ECO:0000256" key="7">
    <source>
        <dbReference type="ARBA" id="ARBA00050464"/>
    </source>
</evidence>
<dbReference type="CDD" id="cd06828">
    <property type="entry name" value="PLPDE_III_DapDC"/>
    <property type="match status" value="1"/>
</dbReference>
<dbReference type="PRINTS" id="PR01179">
    <property type="entry name" value="ODADCRBXLASE"/>
</dbReference>
<keyword evidence="3 12" id="KW-0210">Decarboxylase</keyword>
<dbReference type="SUPFAM" id="SSF50621">
    <property type="entry name" value="Alanine racemase C-terminal domain-like"/>
    <property type="match status" value="1"/>
</dbReference>
<evidence type="ECO:0000313" key="18">
    <source>
        <dbReference type="Proteomes" id="UP000579281"/>
    </source>
</evidence>
<evidence type="ECO:0000256" key="2">
    <source>
        <dbReference type="ARBA" id="ARBA00022605"/>
    </source>
</evidence>
<comment type="similarity">
    <text evidence="9 12">Belongs to the Orn/Lys/Arg decarboxylase class-II family. LysA subfamily.</text>
</comment>
<dbReference type="FunFam" id="3.20.20.10:FF:000003">
    <property type="entry name" value="Diaminopimelate decarboxylase"/>
    <property type="match status" value="1"/>
</dbReference>
<dbReference type="InterPro" id="IPR022644">
    <property type="entry name" value="De-COase2_N"/>
</dbReference>
<dbReference type="Proteomes" id="UP000579281">
    <property type="component" value="Unassembled WGS sequence"/>
</dbReference>
<keyword evidence="5 12" id="KW-0457">Lysine biosynthesis</keyword>
<dbReference type="InterPro" id="IPR002986">
    <property type="entry name" value="DAP_deCOOHase_LysA"/>
</dbReference>
<dbReference type="EMBL" id="JACHEN010000039">
    <property type="protein sequence ID" value="MBB6218443.1"/>
    <property type="molecule type" value="Genomic_DNA"/>
</dbReference>
<comment type="caution">
    <text evidence="17">The sequence shown here is derived from an EMBL/GenBank/DDBJ whole genome shotgun (WGS) entry which is preliminary data.</text>
</comment>
<feature type="binding site" evidence="12">
    <location>
        <position position="248"/>
    </location>
    <ligand>
        <name>pyridoxal 5'-phosphate</name>
        <dbReference type="ChEBI" id="CHEBI:597326"/>
    </ligand>
</feature>
<dbReference type="GO" id="GO:0008836">
    <property type="term" value="F:diaminopimelate decarboxylase activity"/>
    <property type="evidence" value="ECO:0007669"/>
    <property type="project" value="UniProtKB-UniRule"/>
</dbReference>
<dbReference type="Pfam" id="PF02784">
    <property type="entry name" value="Orn_Arg_deC_N"/>
    <property type="match status" value="1"/>
</dbReference>
<dbReference type="Pfam" id="PF00278">
    <property type="entry name" value="Orn_DAP_Arg_deC"/>
    <property type="match status" value="1"/>
</dbReference>
<evidence type="ECO:0000256" key="4">
    <source>
        <dbReference type="ARBA" id="ARBA00022898"/>
    </source>
</evidence>
<evidence type="ECO:0000256" key="14">
    <source>
        <dbReference type="RuleBase" id="RU003738"/>
    </source>
</evidence>
<evidence type="ECO:0000256" key="9">
    <source>
        <dbReference type="ARBA" id="ARBA00060983"/>
    </source>
</evidence>
<comment type="pathway">
    <text evidence="8 12 14">Amino-acid biosynthesis; L-lysine biosynthesis via DAP pathway; L-lysine from DL-2,6-diaminopimelate: step 1/1.</text>
</comment>
<evidence type="ECO:0000256" key="11">
    <source>
        <dbReference type="ARBA" id="ARBA00074972"/>
    </source>
</evidence>
<evidence type="ECO:0000259" key="16">
    <source>
        <dbReference type="Pfam" id="PF02784"/>
    </source>
</evidence>
<dbReference type="RefSeq" id="WP_184312926.1">
    <property type="nucleotide sequence ID" value="NZ_JACHEN010000039.1"/>
</dbReference>
<dbReference type="PRINTS" id="PR01181">
    <property type="entry name" value="DAPDCRBXLASE"/>
</dbReference>
<dbReference type="EC" id="4.1.1.20" evidence="10 12"/>
<keyword evidence="4 12" id="KW-0663">Pyridoxal phosphate</keyword>
<dbReference type="NCBIfam" id="TIGR01048">
    <property type="entry name" value="lysA"/>
    <property type="match status" value="1"/>
</dbReference>
<evidence type="ECO:0000256" key="10">
    <source>
        <dbReference type="ARBA" id="ARBA00066427"/>
    </source>
</evidence>